<evidence type="ECO:0000313" key="15">
    <source>
        <dbReference type="Proteomes" id="UP000284777"/>
    </source>
</evidence>
<feature type="chain" id="PRO_5036004334" evidence="1">
    <location>
        <begin position="23"/>
        <end position="163"/>
    </location>
</feature>
<dbReference type="Proteomes" id="UP000056419">
    <property type="component" value="Unassembled WGS sequence"/>
</dbReference>
<dbReference type="EMBL" id="WCLA01000023">
    <property type="protein sequence ID" value="KAB5326699.1"/>
    <property type="molecule type" value="Genomic_DNA"/>
</dbReference>
<dbReference type="Proteomes" id="UP000283310">
    <property type="component" value="Unassembled WGS sequence"/>
</dbReference>
<evidence type="ECO:0000313" key="4">
    <source>
        <dbReference type="EMBL" id="KWR54806.1"/>
    </source>
</evidence>
<evidence type="ECO:0000313" key="12">
    <source>
        <dbReference type="Proteomes" id="UP000283482"/>
    </source>
</evidence>
<accession>A0A120A291</accession>
<dbReference type="Gene3D" id="2.40.128.490">
    <property type="entry name" value="Uncharacterised protein PF14869, DUF4488"/>
    <property type="match status" value="1"/>
</dbReference>
<dbReference type="Pfam" id="PF14869">
    <property type="entry name" value="DUF4488"/>
    <property type="match status" value="1"/>
</dbReference>
<reference evidence="3 16" key="4">
    <citation type="journal article" date="2019" name="Nat. Med.">
        <title>A library of human gut bacterial isolates paired with longitudinal multiomics data enables mechanistic microbiome research.</title>
        <authorList>
            <person name="Poyet M."/>
            <person name="Groussin M."/>
            <person name="Gibbons S.M."/>
            <person name="Avila-Pacheco J."/>
            <person name="Jiang X."/>
            <person name="Kearney S.M."/>
            <person name="Perrotta A.R."/>
            <person name="Berdy B."/>
            <person name="Zhao S."/>
            <person name="Lieberman T.D."/>
            <person name="Swanson P.K."/>
            <person name="Smith M."/>
            <person name="Roesemann S."/>
            <person name="Alexander J.E."/>
            <person name="Rich S.A."/>
            <person name="Livny J."/>
            <person name="Vlamakis H."/>
            <person name="Clish C."/>
            <person name="Bullock K."/>
            <person name="Deik A."/>
            <person name="Scott J."/>
            <person name="Pierce K.A."/>
            <person name="Xavier R.J."/>
            <person name="Alm E.J."/>
        </authorList>
    </citation>
    <scope>NUCLEOTIDE SEQUENCE [LARGE SCALE GENOMIC DNA]</scope>
    <source>
        <strain evidence="3 16">BIOML-A2</strain>
    </source>
</reference>
<dbReference type="AlphaFoldDB" id="A0A120A291"/>
<comment type="caution">
    <text evidence="4">The sequence shown here is derived from an EMBL/GenBank/DDBJ whole genome shotgun (WGS) entry which is preliminary data.</text>
</comment>
<evidence type="ECO:0000313" key="13">
    <source>
        <dbReference type="Proteomes" id="UP000283762"/>
    </source>
</evidence>
<dbReference type="EMBL" id="QRHJ01000049">
    <property type="protein sequence ID" value="RHF71826.1"/>
    <property type="molecule type" value="Genomic_DNA"/>
</dbReference>
<name>A0A120A291_BACSE</name>
<evidence type="ECO:0000313" key="6">
    <source>
        <dbReference type="EMBL" id="RGR28236.1"/>
    </source>
</evidence>
<evidence type="ECO:0000313" key="10">
    <source>
        <dbReference type="Proteomes" id="UP000056419"/>
    </source>
</evidence>
<organism evidence="4 10">
    <name type="scientific">Bacteroides stercoris</name>
    <dbReference type="NCBI Taxonomy" id="46506"/>
    <lineage>
        <taxon>Bacteria</taxon>
        <taxon>Pseudomonadati</taxon>
        <taxon>Bacteroidota</taxon>
        <taxon>Bacteroidia</taxon>
        <taxon>Bacteroidales</taxon>
        <taxon>Bacteroidaceae</taxon>
        <taxon>Bacteroides</taxon>
    </lineage>
</organism>
<evidence type="ECO:0000313" key="14">
    <source>
        <dbReference type="Proteomes" id="UP000284161"/>
    </source>
</evidence>
<feature type="domain" description="DUF4488" evidence="2">
    <location>
        <begin position="33"/>
        <end position="158"/>
    </location>
</feature>
<protein>
    <submittedName>
        <fullName evidence="3">DUF4488 domain-containing protein</fullName>
    </submittedName>
</protein>
<proteinExistence type="predicted"/>
<dbReference type="GeneID" id="31798917"/>
<dbReference type="EMBL" id="QSGN01000016">
    <property type="protein sequence ID" value="RHB29400.1"/>
    <property type="molecule type" value="Genomic_DNA"/>
</dbReference>
<keyword evidence="10" id="KW-1185">Reference proteome</keyword>
<evidence type="ECO:0000313" key="3">
    <source>
        <dbReference type="EMBL" id="KAB5326699.1"/>
    </source>
</evidence>
<gene>
    <name evidence="4" type="ORF">AA415_01835</name>
    <name evidence="9" type="ORF">DW668_14395</name>
    <name evidence="8" type="ORF">DW889_08265</name>
    <name evidence="7" type="ORF">DWV41_05745</name>
    <name evidence="6" type="ORF">DWY58_07570</name>
    <name evidence="5" type="ORF">DWY65_03035</name>
    <name evidence="3" type="ORF">F9950_11550</name>
</gene>
<dbReference type="EMBL" id="QRTW01000003">
    <property type="protein sequence ID" value="RGR16950.1"/>
    <property type="molecule type" value="Genomic_DNA"/>
</dbReference>
<dbReference type="RefSeq" id="WP_005658332.1">
    <property type="nucleotide sequence ID" value="NZ_DAWEKG010000057.1"/>
</dbReference>
<dbReference type="Proteomes" id="UP000283482">
    <property type="component" value="Unassembled WGS sequence"/>
</dbReference>
<evidence type="ECO:0000313" key="7">
    <source>
        <dbReference type="EMBL" id="RGW98368.1"/>
    </source>
</evidence>
<evidence type="ECO:0000313" key="16">
    <source>
        <dbReference type="Proteomes" id="UP000431177"/>
    </source>
</evidence>
<reference evidence="4 10" key="1">
    <citation type="journal article" date="2016" name="BMC Genomics">
        <title>Type VI secretion systems of human gut Bacteroidales segregate into three genetic architectures, two of which are contained on mobile genetic elements.</title>
        <authorList>
            <person name="Coyne M.J."/>
            <person name="Roelofs K.G."/>
            <person name="Comstock L.E."/>
        </authorList>
    </citation>
    <scope>NUCLEOTIDE SEQUENCE [LARGE SCALE GENOMIC DNA]</scope>
    <source>
        <strain evidence="4 10">CL09T03C01</strain>
    </source>
</reference>
<evidence type="ECO:0000259" key="2">
    <source>
        <dbReference type="Pfam" id="PF14869"/>
    </source>
</evidence>
<reference evidence="4" key="2">
    <citation type="submission" date="2016-01" db="EMBL/GenBank/DDBJ databases">
        <authorList>
            <person name="McClelland M."/>
            <person name="Jain A."/>
            <person name="Saraogi P."/>
            <person name="Mendelson R."/>
            <person name="Westerman R."/>
            <person name="SanMiguel P."/>
            <person name="Csonka L."/>
        </authorList>
    </citation>
    <scope>NUCLEOTIDE SEQUENCE</scope>
    <source>
        <strain evidence="4">CL09T03C01</strain>
    </source>
</reference>
<sequence length="163" mass="18534" precursor="true">MKKNYFFTMLAVVLLAVTGVRAQDKAAFEPAHLEGIWQLCHYVSENPEIPGTLKPSNTFKVLSDDGRIVNFTIRPGADAIITGYGTYRQISGTAYKESIERNIHLPMLDNKDNILEFEMGEGGVMYLKYFIAKDLNGNELNTWFHETWKRVNMPSAFPVDIVR</sequence>
<evidence type="ECO:0000313" key="5">
    <source>
        <dbReference type="EMBL" id="RGR16950.1"/>
    </source>
</evidence>
<evidence type="ECO:0000313" key="11">
    <source>
        <dbReference type="Proteomes" id="UP000283310"/>
    </source>
</evidence>
<dbReference type="Proteomes" id="UP000431177">
    <property type="component" value="Unassembled WGS sequence"/>
</dbReference>
<feature type="signal peptide" evidence="1">
    <location>
        <begin position="1"/>
        <end position="22"/>
    </location>
</feature>
<dbReference type="EMBL" id="LRGC01000007">
    <property type="protein sequence ID" value="KWR54806.1"/>
    <property type="molecule type" value="Genomic_DNA"/>
</dbReference>
<keyword evidence="1" id="KW-0732">Signal</keyword>
<evidence type="ECO:0000313" key="9">
    <source>
        <dbReference type="EMBL" id="RHF71826.1"/>
    </source>
</evidence>
<dbReference type="Proteomes" id="UP000284777">
    <property type="component" value="Unassembled WGS sequence"/>
</dbReference>
<evidence type="ECO:0000256" key="1">
    <source>
        <dbReference type="SAM" id="SignalP"/>
    </source>
</evidence>
<dbReference type="Proteomes" id="UP000284161">
    <property type="component" value="Unassembled WGS sequence"/>
</dbReference>
<evidence type="ECO:0000313" key="8">
    <source>
        <dbReference type="EMBL" id="RHB29400.1"/>
    </source>
</evidence>
<dbReference type="EMBL" id="QSBD01000006">
    <property type="protein sequence ID" value="RGW98368.1"/>
    <property type="molecule type" value="Genomic_DNA"/>
</dbReference>
<dbReference type="Proteomes" id="UP000283762">
    <property type="component" value="Unassembled WGS sequence"/>
</dbReference>
<dbReference type="STRING" id="46506.AA415_01835"/>
<dbReference type="EMBL" id="QRUB01000005">
    <property type="protein sequence ID" value="RGR28236.1"/>
    <property type="molecule type" value="Genomic_DNA"/>
</dbReference>
<dbReference type="PATRIC" id="fig|46506.5.peg.1956"/>
<dbReference type="InterPro" id="IPR027991">
    <property type="entry name" value="DUF4488"/>
</dbReference>
<reference evidence="11 12" key="3">
    <citation type="submission" date="2018-08" db="EMBL/GenBank/DDBJ databases">
        <title>A genome reference for cultivated species of the human gut microbiota.</title>
        <authorList>
            <person name="Zou Y."/>
            <person name="Xue W."/>
            <person name="Luo G."/>
        </authorList>
    </citation>
    <scope>NUCLEOTIDE SEQUENCE [LARGE SCALE GENOMIC DNA]</scope>
    <source>
        <strain evidence="7 15">AF05-4</strain>
        <strain evidence="6 14">AF25-6</strain>
        <strain evidence="5 11">AF26-20BH</strain>
        <strain evidence="9 13">AM25-16</strain>
        <strain evidence="8 12">AM40-34</strain>
    </source>
</reference>